<dbReference type="InterPro" id="IPR013216">
    <property type="entry name" value="Methyltransf_11"/>
</dbReference>
<dbReference type="EC" id="2.1.1.-" evidence="2"/>
<organism evidence="2">
    <name type="scientific">mine drainage metagenome</name>
    <dbReference type="NCBI Taxonomy" id="410659"/>
    <lineage>
        <taxon>unclassified sequences</taxon>
        <taxon>metagenomes</taxon>
        <taxon>ecological metagenomes</taxon>
    </lineage>
</organism>
<protein>
    <submittedName>
        <fullName evidence="2">Methyltransferase type 11</fullName>
        <ecNumber evidence="2">2.1.1.-</ecNumber>
    </submittedName>
</protein>
<dbReference type="AlphaFoldDB" id="T1A0W9"/>
<sequence length="194" mass="21502">MHEEVWTRERASAVLEGPDRFQSEDARNLWSRVGLQPGMTVVDVGAGSGFYTFPASERVGPTGRVYAVDVSHELIDLIRERAAERHRSNIEALISRPDQVPLPSDLADRVLLANVLHGVPPATVAEAVRILRPGGRLVDVDWKKESTPGGPPVEHRLAAAEARRILEGYGLETNAEWDVGPYHYALMLEKKRRA</sequence>
<dbReference type="GO" id="GO:0032259">
    <property type="term" value="P:methylation"/>
    <property type="evidence" value="ECO:0007669"/>
    <property type="project" value="UniProtKB-KW"/>
</dbReference>
<reference evidence="2" key="1">
    <citation type="submission" date="2013-08" db="EMBL/GenBank/DDBJ databases">
        <authorList>
            <person name="Mendez C."/>
            <person name="Richter M."/>
            <person name="Ferrer M."/>
            <person name="Sanchez J."/>
        </authorList>
    </citation>
    <scope>NUCLEOTIDE SEQUENCE</scope>
</reference>
<dbReference type="CDD" id="cd02440">
    <property type="entry name" value="AdoMet_MTases"/>
    <property type="match status" value="1"/>
</dbReference>
<dbReference type="InterPro" id="IPR029063">
    <property type="entry name" value="SAM-dependent_MTases_sf"/>
</dbReference>
<dbReference type="Pfam" id="PF08241">
    <property type="entry name" value="Methyltransf_11"/>
    <property type="match status" value="1"/>
</dbReference>
<feature type="domain" description="Methyltransferase type 11" evidence="1">
    <location>
        <begin position="42"/>
        <end position="138"/>
    </location>
</feature>
<dbReference type="PANTHER" id="PTHR43591">
    <property type="entry name" value="METHYLTRANSFERASE"/>
    <property type="match status" value="1"/>
</dbReference>
<comment type="caution">
    <text evidence="2">The sequence shown here is derived from an EMBL/GenBank/DDBJ whole genome shotgun (WGS) entry which is preliminary data.</text>
</comment>
<evidence type="ECO:0000259" key="1">
    <source>
        <dbReference type="Pfam" id="PF08241"/>
    </source>
</evidence>
<dbReference type="GO" id="GO:0008757">
    <property type="term" value="F:S-adenosylmethionine-dependent methyltransferase activity"/>
    <property type="evidence" value="ECO:0007669"/>
    <property type="project" value="InterPro"/>
</dbReference>
<dbReference type="EMBL" id="AUZY01006486">
    <property type="protein sequence ID" value="EQD54176.1"/>
    <property type="molecule type" value="Genomic_DNA"/>
</dbReference>
<dbReference type="Gene3D" id="3.40.50.150">
    <property type="entry name" value="Vaccinia Virus protein VP39"/>
    <property type="match status" value="1"/>
</dbReference>
<keyword evidence="2" id="KW-0489">Methyltransferase</keyword>
<proteinExistence type="predicted"/>
<evidence type="ECO:0000313" key="2">
    <source>
        <dbReference type="EMBL" id="EQD54176.1"/>
    </source>
</evidence>
<reference evidence="2" key="2">
    <citation type="journal article" date="2014" name="ISME J.">
        <title>Microbial stratification in low pH oxic and suboxic macroscopic growths along an acid mine drainage.</title>
        <authorList>
            <person name="Mendez-Garcia C."/>
            <person name="Mesa V."/>
            <person name="Sprenger R.R."/>
            <person name="Richter M."/>
            <person name="Diez M.S."/>
            <person name="Solano J."/>
            <person name="Bargiela R."/>
            <person name="Golyshina O.V."/>
            <person name="Manteca A."/>
            <person name="Ramos J.L."/>
            <person name="Gallego J.R."/>
            <person name="Llorente I."/>
            <person name="Martins Dos Santos V.A."/>
            <person name="Jensen O.N."/>
            <person name="Pelaez A.I."/>
            <person name="Sanchez J."/>
            <person name="Ferrer M."/>
        </authorList>
    </citation>
    <scope>NUCLEOTIDE SEQUENCE</scope>
</reference>
<dbReference type="PANTHER" id="PTHR43591:SF24">
    <property type="entry name" value="2-METHOXY-6-POLYPRENYL-1,4-BENZOQUINOL METHYLASE, MITOCHONDRIAL"/>
    <property type="match status" value="1"/>
</dbReference>
<accession>T1A0W9</accession>
<name>T1A0W9_9ZZZZ</name>
<gene>
    <name evidence="2" type="ORF">B1B_09799</name>
</gene>
<dbReference type="SUPFAM" id="SSF53335">
    <property type="entry name" value="S-adenosyl-L-methionine-dependent methyltransferases"/>
    <property type="match status" value="1"/>
</dbReference>
<keyword evidence="2" id="KW-0808">Transferase</keyword>